<accession>A0A1Y5RY51</accession>
<evidence type="ECO:0000313" key="2">
    <source>
        <dbReference type="EMBL" id="SLN28272.1"/>
    </source>
</evidence>
<dbReference type="GO" id="GO:0003677">
    <property type="term" value="F:DNA binding"/>
    <property type="evidence" value="ECO:0007669"/>
    <property type="project" value="InterPro"/>
</dbReference>
<keyword evidence="3" id="KW-1185">Reference proteome</keyword>
<dbReference type="InterPro" id="IPR016032">
    <property type="entry name" value="Sig_transdc_resp-reg_C-effctor"/>
</dbReference>
<dbReference type="InterPro" id="IPR035965">
    <property type="entry name" value="PAS-like_dom_sf"/>
</dbReference>
<dbReference type="PRINTS" id="PR00038">
    <property type="entry name" value="HTHLUXR"/>
</dbReference>
<dbReference type="SMART" id="SM00421">
    <property type="entry name" value="HTH_LUXR"/>
    <property type="match status" value="1"/>
</dbReference>
<dbReference type="SUPFAM" id="SSF55785">
    <property type="entry name" value="PYP-like sensor domain (PAS domain)"/>
    <property type="match status" value="1"/>
</dbReference>
<name>A0A1Y5RY51_9PROT</name>
<dbReference type="Pfam" id="PF00196">
    <property type="entry name" value="GerE"/>
    <property type="match status" value="1"/>
</dbReference>
<proteinExistence type="predicted"/>
<evidence type="ECO:0000259" key="1">
    <source>
        <dbReference type="SMART" id="SM00421"/>
    </source>
</evidence>
<dbReference type="InterPro" id="IPR036388">
    <property type="entry name" value="WH-like_DNA-bd_sf"/>
</dbReference>
<dbReference type="RefSeq" id="WP_085882221.1">
    <property type="nucleotide sequence ID" value="NZ_FWFR01000001.1"/>
</dbReference>
<dbReference type="OrthoDB" id="7444822at2"/>
<protein>
    <submittedName>
        <fullName evidence="2">Bacterial regulatory proteins, luxR family</fullName>
    </submittedName>
</protein>
<dbReference type="InterPro" id="IPR000792">
    <property type="entry name" value="Tscrpt_reg_LuxR_C"/>
</dbReference>
<evidence type="ECO:0000313" key="3">
    <source>
        <dbReference type="Proteomes" id="UP000193200"/>
    </source>
</evidence>
<reference evidence="2 3" key="1">
    <citation type="submission" date="2017-03" db="EMBL/GenBank/DDBJ databases">
        <authorList>
            <person name="Afonso C.L."/>
            <person name="Miller P.J."/>
            <person name="Scott M.A."/>
            <person name="Spackman E."/>
            <person name="Goraichik I."/>
            <person name="Dimitrov K.M."/>
            <person name="Suarez D.L."/>
            <person name="Swayne D.E."/>
        </authorList>
    </citation>
    <scope>NUCLEOTIDE SEQUENCE [LARGE SCALE GENOMIC DNA]</scope>
    <source>
        <strain evidence="2 3">CECT 7691</strain>
    </source>
</reference>
<dbReference type="Pfam" id="PF13188">
    <property type="entry name" value="PAS_8"/>
    <property type="match status" value="1"/>
</dbReference>
<dbReference type="AlphaFoldDB" id="A0A1Y5RY51"/>
<dbReference type="Proteomes" id="UP000193200">
    <property type="component" value="Unassembled WGS sequence"/>
</dbReference>
<dbReference type="EMBL" id="FWFR01000001">
    <property type="protein sequence ID" value="SLN28272.1"/>
    <property type="molecule type" value="Genomic_DNA"/>
</dbReference>
<sequence>MLLDRQLAGAIPTAFAMQPRILEIDKAAILVVSAHGDRLAMLRRAIGRIRRPSFRTGSAIDPVSVRRLQAEAPADVVIIDIDGYEASHLATMVAAAGAGDTRPVIAYVPRRLDETVRYSLLEHGFEDVFDTPRIDEALLARTLISAVVRNRSRLSRTGLPPLAPESPVAALLDRLPLGIVIIDRMRRVRLANERARALLDASTGLTIDRDGICRASHAADRHAFDQLVRATLDGVADAELGCTIGLQRHRTEGAISALVAPLHERAEGGAVIFLADPSAPPSLSTDALARLHGLTPAEARLTALLANGATLETIAGDLGLSQHTVRSQLRQIFRKTDTNRQAELIKLVLTGPAALPGAT</sequence>
<dbReference type="SUPFAM" id="SSF46894">
    <property type="entry name" value="C-terminal effector domain of the bipartite response regulators"/>
    <property type="match status" value="1"/>
</dbReference>
<dbReference type="Gene3D" id="1.10.10.10">
    <property type="entry name" value="Winged helix-like DNA-binding domain superfamily/Winged helix DNA-binding domain"/>
    <property type="match status" value="1"/>
</dbReference>
<dbReference type="GO" id="GO:0006355">
    <property type="term" value="P:regulation of DNA-templated transcription"/>
    <property type="evidence" value="ECO:0007669"/>
    <property type="project" value="InterPro"/>
</dbReference>
<gene>
    <name evidence="2" type="ORF">OCH7691_00943</name>
</gene>
<dbReference type="InParanoid" id="A0A1Y5RY51"/>
<organism evidence="2 3">
    <name type="scientific">Oceanibacterium hippocampi</name>
    <dbReference type="NCBI Taxonomy" id="745714"/>
    <lineage>
        <taxon>Bacteria</taxon>
        <taxon>Pseudomonadati</taxon>
        <taxon>Pseudomonadota</taxon>
        <taxon>Alphaproteobacteria</taxon>
        <taxon>Sneathiellales</taxon>
        <taxon>Sneathiellaceae</taxon>
        <taxon>Oceanibacterium</taxon>
    </lineage>
</organism>
<dbReference type="InterPro" id="IPR000014">
    <property type="entry name" value="PAS"/>
</dbReference>
<feature type="domain" description="HTH luxR-type" evidence="1">
    <location>
        <begin position="291"/>
        <end position="348"/>
    </location>
</feature>